<accession>A0A6J4T0H7</accession>
<dbReference type="AlphaFoldDB" id="A0A6J4T0H7"/>
<gene>
    <name evidence="1" type="ORF">AVDCRST_MAG12-3133</name>
</gene>
<dbReference type="EMBL" id="CADCVK010000440">
    <property type="protein sequence ID" value="CAA9509905.1"/>
    <property type="molecule type" value="Genomic_DNA"/>
</dbReference>
<evidence type="ECO:0000313" key="1">
    <source>
        <dbReference type="EMBL" id="CAA9509905.1"/>
    </source>
</evidence>
<protein>
    <submittedName>
        <fullName evidence="1">Uncharacterized protein</fullName>
    </submittedName>
</protein>
<feature type="non-terminal residue" evidence="1">
    <location>
        <position position="1"/>
    </location>
</feature>
<proteinExistence type="predicted"/>
<organism evidence="1">
    <name type="scientific">uncultured Rubrobacteraceae bacterium</name>
    <dbReference type="NCBI Taxonomy" id="349277"/>
    <lineage>
        <taxon>Bacteria</taxon>
        <taxon>Bacillati</taxon>
        <taxon>Actinomycetota</taxon>
        <taxon>Rubrobacteria</taxon>
        <taxon>Rubrobacterales</taxon>
        <taxon>Rubrobacteraceae</taxon>
        <taxon>environmental samples</taxon>
    </lineage>
</organism>
<feature type="non-terminal residue" evidence="1">
    <location>
        <position position="21"/>
    </location>
</feature>
<name>A0A6J4T0H7_9ACTN</name>
<sequence>ARFRPEDRLRRPREGVEIRRG</sequence>
<reference evidence="1" key="1">
    <citation type="submission" date="2020-02" db="EMBL/GenBank/DDBJ databases">
        <authorList>
            <person name="Meier V. D."/>
        </authorList>
    </citation>
    <scope>NUCLEOTIDE SEQUENCE</scope>
    <source>
        <strain evidence="1">AVDCRST_MAG12</strain>
    </source>
</reference>